<evidence type="ECO:0000259" key="2">
    <source>
        <dbReference type="Pfam" id="PF00534"/>
    </source>
</evidence>
<feature type="domain" description="Glycosyl transferase family 1" evidence="2">
    <location>
        <begin position="195"/>
        <end position="348"/>
    </location>
</feature>
<keyword evidence="3" id="KW-0328">Glycosyltransferase</keyword>
<gene>
    <name evidence="3" type="ORF">NU887_15700</name>
</gene>
<dbReference type="AlphaFoldDB" id="A0A9X2SZB9"/>
<dbReference type="InterPro" id="IPR001296">
    <property type="entry name" value="Glyco_trans_1"/>
</dbReference>
<dbReference type="EC" id="2.4.-.-" evidence="3"/>
<dbReference type="GO" id="GO:0016757">
    <property type="term" value="F:glycosyltransferase activity"/>
    <property type="evidence" value="ECO:0007669"/>
    <property type="project" value="UniProtKB-KW"/>
</dbReference>
<evidence type="ECO:0000313" key="3">
    <source>
        <dbReference type="EMBL" id="MCR9016487.1"/>
    </source>
</evidence>
<evidence type="ECO:0000313" key="4">
    <source>
        <dbReference type="Proteomes" id="UP001142175"/>
    </source>
</evidence>
<dbReference type="Pfam" id="PF00534">
    <property type="entry name" value="Glycos_transf_1"/>
    <property type="match status" value="1"/>
</dbReference>
<accession>A0A9X2SZB9</accession>
<sequence length="369" mass="43451">MSKILFSQFHNVELIVEKGNPLGGAAVQSLVWMQAFHELGYEVSQMKFENDNRPVKEKFDWVNLVPVYNPAKKRIRSWYTYKLPRYFEVLKKERPQYVYSSIPKWYFFYINIFCKIFKIKHIIRLPSDEMVDNRIYLTESKIDAFFIKLSYYTADLILAQNEYQYQQIKKVFPKKQILKVYNPIVVKQEFLRKKKARQGYFAWMANFRHRKNLALLFEIAQTLPMEQFKIAGVPLSPLDEETATSIVALKKLNNVEFMGGIAREEILPFLSKAKYLLNTSRYEGFSNTFLESMCTGTPVLTTDTANPDNLILDQELGFVYKNASQLANKIKEISELDYLKWSANCIKYVNLNHDHIYLGRILKNKLEQL</sequence>
<protein>
    <submittedName>
        <fullName evidence="3">Glycosyltransferase</fullName>
        <ecNumber evidence="3">2.4.-.-</ecNumber>
    </submittedName>
</protein>
<keyword evidence="1 3" id="KW-0808">Transferase</keyword>
<organism evidence="3 4">
    <name type="scientific">Aquiflexum gelatinilyticum</name>
    <dbReference type="NCBI Taxonomy" id="2961943"/>
    <lineage>
        <taxon>Bacteria</taxon>
        <taxon>Pseudomonadati</taxon>
        <taxon>Bacteroidota</taxon>
        <taxon>Cytophagia</taxon>
        <taxon>Cytophagales</taxon>
        <taxon>Cyclobacteriaceae</taxon>
        <taxon>Aquiflexum</taxon>
    </lineage>
</organism>
<dbReference type="PANTHER" id="PTHR46401:SF2">
    <property type="entry name" value="GLYCOSYLTRANSFERASE WBBK-RELATED"/>
    <property type="match status" value="1"/>
</dbReference>
<comment type="caution">
    <text evidence="3">The sequence shown here is derived from an EMBL/GenBank/DDBJ whole genome shotgun (WGS) entry which is preliminary data.</text>
</comment>
<evidence type="ECO:0000256" key="1">
    <source>
        <dbReference type="ARBA" id="ARBA00022679"/>
    </source>
</evidence>
<dbReference type="PANTHER" id="PTHR46401">
    <property type="entry name" value="GLYCOSYLTRANSFERASE WBBK-RELATED"/>
    <property type="match status" value="1"/>
</dbReference>
<dbReference type="RefSeq" id="WP_258424332.1">
    <property type="nucleotide sequence ID" value="NZ_JANSUY010000015.1"/>
</dbReference>
<keyword evidence="4" id="KW-1185">Reference proteome</keyword>
<dbReference type="SUPFAM" id="SSF53756">
    <property type="entry name" value="UDP-Glycosyltransferase/glycogen phosphorylase"/>
    <property type="match status" value="1"/>
</dbReference>
<dbReference type="EMBL" id="JANSUY010000015">
    <property type="protein sequence ID" value="MCR9016487.1"/>
    <property type="molecule type" value="Genomic_DNA"/>
</dbReference>
<name>A0A9X2SZB9_9BACT</name>
<dbReference type="Gene3D" id="3.40.50.2000">
    <property type="entry name" value="Glycogen Phosphorylase B"/>
    <property type="match status" value="2"/>
</dbReference>
<dbReference type="Proteomes" id="UP001142175">
    <property type="component" value="Unassembled WGS sequence"/>
</dbReference>
<proteinExistence type="predicted"/>
<reference evidence="3" key="1">
    <citation type="submission" date="2022-08" db="EMBL/GenBank/DDBJ databases">
        <authorList>
            <person name="Zhang D."/>
        </authorList>
    </citation>
    <scope>NUCLEOTIDE SEQUENCE</scope>
    <source>
        <strain evidence="3">XJ19-11</strain>
    </source>
</reference>